<dbReference type="OrthoDB" id="10675351at2759"/>
<dbReference type="EMBL" id="SRLO01019044">
    <property type="protein sequence ID" value="TNN23295.1"/>
    <property type="molecule type" value="Genomic_DNA"/>
</dbReference>
<protein>
    <submittedName>
        <fullName evidence="2">Uncharacterized protein</fullName>
    </submittedName>
</protein>
<evidence type="ECO:0000313" key="2">
    <source>
        <dbReference type="EMBL" id="TNN23295.1"/>
    </source>
</evidence>
<evidence type="ECO:0000313" key="3">
    <source>
        <dbReference type="Proteomes" id="UP000314294"/>
    </source>
</evidence>
<reference evidence="2 3" key="1">
    <citation type="submission" date="2019-03" db="EMBL/GenBank/DDBJ databases">
        <title>First draft genome of Liparis tanakae, snailfish: a comprehensive survey of snailfish specific genes.</title>
        <authorList>
            <person name="Kim W."/>
            <person name="Song I."/>
            <person name="Jeong J.-H."/>
            <person name="Kim D."/>
            <person name="Kim S."/>
            <person name="Ryu S."/>
            <person name="Song J.Y."/>
            <person name="Lee S.K."/>
        </authorList>
    </citation>
    <scope>NUCLEOTIDE SEQUENCE [LARGE SCALE GENOMIC DNA]</scope>
    <source>
        <tissue evidence="2">Muscle</tissue>
    </source>
</reference>
<proteinExistence type="predicted"/>
<organism evidence="2 3">
    <name type="scientific">Liparis tanakae</name>
    <name type="common">Tanaka's snailfish</name>
    <dbReference type="NCBI Taxonomy" id="230148"/>
    <lineage>
        <taxon>Eukaryota</taxon>
        <taxon>Metazoa</taxon>
        <taxon>Chordata</taxon>
        <taxon>Craniata</taxon>
        <taxon>Vertebrata</taxon>
        <taxon>Euteleostomi</taxon>
        <taxon>Actinopterygii</taxon>
        <taxon>Neopterygii</taxon>
        <taxon>Teleostei</taxon>
        <taxon>Neoteleostei</taxon>
        <taxon>Acanthomorphata</taxon>
        <taxon>Eupercaria</taxon>
        <taxon>Perciformes</taxon>
        <taxon>Cottioidei</taxon>
        <taxon>Cottales</taxon>
        <taxon>Liparidae</taxon>
        <taxon>Liparis</taxon>
    </lineage>
</organism>
<feature type="region of interest" description="Disordered" evidence="1">
    <location>
        <begin position="29"/>
        <end position="127"/>
    </location>
</feature>
<dbReference type="AlphaFoldDB" id="A0A4Z2E3E6"/>
<sequence>MVSQRTMFCRTHECIIFVTMEVKRGVAPRLITTREPSPRGNHHHEGTITSREPSPRGNHHHEGTITTREPSPRGNHHLEGTITTREPSLRGNHHHEGTITTREPSRETPDMNLTVTRSIHHHEEHDV</sequence>
<evidence type="ECO:0000256" key="1">
    <source>
        <dbReference type="SAM" id="MobiDB-lite"/>
    </source>
</evidence>
<gene>
    <name evidence="2" type="ORF">EYF80_066586</name>
</gene>
<keyword evidence="3" id="KW-1185">Reference proteome</keyword>
<comment type="caution">
    <text evidence="2">The sequence shown here is derived from an EMBL/GenBank/DDBJ whole genome shotgun (WGS) entry which is preliminary data.</text>
</comment>
<dbReference type="Proteomes" id="UP000314294">
    <property type="component" value="Unassembled WGS sequence"/>
</dbReference>
<name>A0A4Z2E3E6_9TELE</name>
<accession>A0A4Z2E3E6</accession>